<evidence type="ECO:0000259" key="1">
    <source>
        <dbReference type="Pfam" id="PF01636"/>
    </source>
</evidence>
<comment type="caution">
    <text evidence="2">The sequence shown here is derived from an EMBL/GenBank/DDBJ whole genome shotgun (WGS) entry which is preliminary data.</text>
</comment>
<dbReference type="RefSeq" id="WP_169142023.1">
    <property type="nucleotide sequence ID" value="NZ_WTVS01000044.1"/>
</dbReference>
<dbReference type="Gene3D" id="3.90.1200.10">
    <property type="match status" value="1"/>
</dbReference>
<proteinExistence type="predicted"/>
<evidence type="ECO:0000313" key="2">
    <source>
        <dbReference type="EMBL" id="NMF99419.1"/>
    </source>
</evidence>
<dbReference type="EMBL" id="WTVS01000044">
    <property type="protein sequence ID" value="NMF99419.1"/>
    <property type="molecule type" value="Genomic_DNA"/>
</dbReference>
<dbReference type="CDD" id="cd05154">
    <property type="entry name" value="ACAD10_11_N-like"/>
    <property type="match status" value="1"/>
</dbReference>
<feature type="domain" description="Aminoglycoside phosphotransferase" evidence="1">
    <location>
        <begin position="31"/>
        <end position="298"/>
    </location>
</feature>
<dbReference type="Proteomes" id="UP000634522">
    <property type="component" value="Unassembled WGS sequence"/>
</dbReference>
<evidence type="ECO:0000313" key="3">
    <source>
        <dbReference type="Proteomes" id="UP000634522"/>
    </source>
</evidence>
<gene>
    <name evidence="2" type="ORF">GPA27_18735</name>
</gene>
<protein>
    <submittedName>
        <fullName evidence="2">Phosphotransferase</fullName>
    </submittedName>
</protein>
<dbReference type="InterPro" id="IPR002575">
    <property type="entry name" value="Aminoglycoside_PTrfase"/>
</dbReference>
<organism evidence="2 3">
    <name type="scientific">Aromatoleum toluolicum</name>
    <dbReference type="NCBI Taxonomy" id="90060"/>
    <lineage>
        <taxon>Bacteria</taxon>
        <taxon>Pseudomonadati</taxon>
        <taxon>Pseudomonadota</taxon>
        <taxon>Betaproteobacteria</taxon>
        <taxon>Rhodocyclales</taxon>
        <taxon>Rhodocyclaceae</taxon>
        <taxon>Aromatoleum</taxon>
    </lineage>
</organism>
<dbReference type="PANTHER" id="PTHR21310">
    <property type="entry name" value="AMINOGLYCOSIDE PHOSPHOTRANSFERASE-RELATED-RELATED"/>
    <property type="match status" value="1"/>
</dbReference>
<dbReference type="Gene3D" id="3.30.200.20">
    <property type="entry name" value="Phosphorylase Kinase, domain 1"/>
    <property type="match status" value="1"/>
</dbReference>
<dbReference type="PANTHER" id="PTHR21310:SF40">
    <property type="entry name" value="AMINOGLYCOSIDE PHOSPHOTRANSFERASE DOMAIN-CONTAINING PROTEIN-RELATED"/>
    <property type="match status" value="1"/>
</dbReference>
<dbReference type="Pfam" id="PF01636">
    <property type="entry name" value="APH"/>
    <property type="match status" value="1"/>
</dbReference>
<keyword evidence="3" id="KW-1185">Reference proteome</keyword>
<dbReference type="InterPro" id="IPR011009">
    <property type="entry name" value="Kinase-like_dom_sf"/>
</dbReference>
<reference evidence="2 3" key="1">
    <citation type="submission" date="2019-12" db="EMBL/GenBank/DDBJ databases">
        <title>Comparative genomics gives insights into the taxonomy of the Azoarcus-Aromatoleum group and reveals separate origins of nif in the plant-associated Azoarcus and non-plant-associated Aromatoleum sub-groups.</title>
        <authorList>
            <person name="Lafos M."/>
            <person name="Maluk M."/>
            <person name="Batista M."/>
            <person name="Junghare M."/>
            <person name="Carmona M."/>
            <person name="Faoro H."/>
            <person name="Cruz L.M."/>
            <person name="Battistoni F."/>
            <person name="De Souza E."/>
            <person name="Pedrosa F."/>
            <person name="Chen W.-M."/>
            <person name="Poole P.S."/>
            <person name="Dixon R.A."/>
            <person name="James E.K."/>
        </authorList>
    </citation>
    <scope>NUCLEOTIDE SEQUENCE [LARGE SCALE GENOMIC DNA]</scope>
    <source>
        <strain evidence="2 3">T</strain>
    </source>
</reference>
<accession>A0ABX1NJG4</accession>
<dbReference type="InterPro" id="IPR041726">
    <property type="entry name" value="ACAD10_11_N"/>
</dbReference>
<sequence length="374" mass="42042">MQASPEAVGTALRDWLTSRWPDRRGLEVKDVRLPSQGFSNETWLLDLEWERDGEFKRMPAVLRLQPSELALFPSYDLSLQYRCMERLAGSDIPVPRLFGCALTDDAAGNPFGRPFYVMEHLSGRTPGENPPYHLAGWLHDLSAARRRAVWLNGVEMMARVNRLDCAAYDFSFLDHRTSGETPLDHQLRESRAFLVWAESLAEPYPLLRAALDWLEVNRPQGGPIGLCWGDPKLGNCLFDSDDDRCTGLLDWESAHLGNPVDDLAWWIMLDRSLCDGYGFRRLEGLPSRAETIAHWERCSGLSARDLPYYEVFCAFRFALIMARIGCMFMARGLVPAGQRMDLENGGSALLRLLAAEQGLPFASPFPITAGAMTA</sequence>
<dbReference type="SUPFAM" id="SSF56112">
    <property type="entry name" value="Protein kinase-like (PK-like)"/>
    <property type="match status" value="1"/>
</dbReference>
<dbReference type="InterPro" id="IPR051678">
    <property type="entry name" value="AGP_Transferase"/>
</dbReference>
<name>A0ABX1NJG4_9RHOO</name>